<evidence type="ECO:0000256" key="1">
    <source>
        <dbReference type="ARBA" id="ARBA00022737"/>
    </source>
</evidence>
<dbReference type="Proteomes" id="UP001163046">
    <property type="component" value="Unassembled WGS sequence"/>
</dbReference>
<keyword evidence="1" id="KW-0677">Repeat</keyword>
<dbReference type="AlphaFoldDB" id="A0A9W9YUB4"/>
<dbReference type="PANTHER" id="PTHR47691:SF3">
    <property type="entry name" value="HTH-TYPE TRANSCRIPTIONAL REGULATOR RV0890C-RELATED"/>
    <property type="match status" value="1"/>
</dbReference>
<name>A0A9W9YUB4_9CNID</name>
<dbReference type="SUPFAM" id="SSF52540">
    <property type="entry name" value="P-loop containing nucleoside triphosphate hydrolases"/>
    <property type="match status" value="1"/>
</dbReference>
<gene>
    <name evidence="4" type="primary">EIF4G3</name>
    <name evidence="4" type="ORF">OS493_038742</name>
</gene>
<reference evidence="4" key="1">
    <citation type="submission" date="2023-01" db="EMBL/GenBank/DDBJ databases">
        <title>Genome assembly of the deep-sea coral Lophelia pertusa.</title>
        <authorList>
            <person name="Herrera S."/>
            <person name="Cordes E."/>
        </authorList>
    </citation>
    <scope>NUCLEOTIDE SEQUENCE</scope>
    <source>
        <strain evidence="4">USNM1676648</strain>
        <tissue evidence="4">Polyp</tissue>
    </source>
</reference>
<evidence type="ECO:0000313" key="5">
    <source>
        <dbReference type="Proteomes" id="UP001163046"/>
    </source>
</evidence>
<keyword evidence="4" id="KW-0396">Initiation factor</keyword>
<evidence type="ECO:0000259" key="3">
    <source>
        <dbReference type="Pfam" id="PF24883"/>
    </source>
</evidence>
<dbReference type="InterPro" id="IPR056884">
    <property type="entry name" value="NPHP3-like_N"/>
</dbReference>
<evidence type="ECO:0000313" key="4">
    <source>
        <dbReference type="EMBL" id="KAJ7369475.1"/>
    </source>
</evidence>
<organism evidence="4 5">
    <name type="scientific">Desmophyllum pertusum</name>
    <dbReference type="NCBI Taxonomy" id="174260"/>
    <lineage>
        <taxon>Eukaryota</taxon>
        <taxon>Metazoa</taxon>
        <taxon>Cnidaria</taxon>
        <taxon>Anthozoa</taxon>
        <taxon>Hexacorallia</taxon>
        <taxon>Scleractinia</taxon>
        <taxon>Caryophylliina</taxon>
        <taxon>Caryophylliidae</taxon>
        <taxon>Desmophyllum</taxon>
    </lineage>
</organism>
<dbReference type="OrthoDB" id="5986190at2759"/>
<dbReference type="Gene3D" id="1.25.40.10">
    <property type="entry name" value="Tetratricopeptide repeat domain"/>
    <property type="match status" value="2"/>
</dbReference>
<dbReference type="SUPFAM" id="SSF48452">
    <property type="entry name" value="TPR-like"/>
    <property type="match status" value="1"/>
</dbReference>
<dbReference type="PANTHER" id="PTHR47691">
    <property type="entry name" value="REGULATOR-RELATED"/>
    <property type="match status" value="1"/>
</dbReference>
<sequence length="733" mass="83493">MEQESTNVPSCLPDELPVFGRLDEIQQITDAIQSGTVSLVWITGGPGFGKTTVANKAAHELAKPEYDRAVLFCSLRSKATLYDVATLMTLACSTNQMKPPENTQHWLLNWSKQQSIEGPLTKTSVEKSIKSSFEVLDELEQKALVLLCVFPGSFNSDAAKSLIADVGSTNAKSVLILLELKARSLVEQLSPCRYQVHQLIQTSVQRIASDKYPELLNRGKKLACAHFICRLADNADLYWGKNTCKQSVDSFNEDRHNFEHFLQILDQEIVGTCRIFLHDFPQKCMYLEKCVLPKFYIVILERLLQSFDSEMHPVHAVDVLCLLGHESRKEGDKKKYKELMEKAEQIHSKHSSEFETKALSEVYFRNSYARFLSHKKDPNENKRMEHETETALKVCNEYLGRDHPETAATLLFAGIHATRRKERSEAEQKLTEALELFKKLLGKHLMTAQCLKAIADHCFFFDGKTEADLDKCLAYYGDAMEVFEDLGMGDNKESVLTRKNFGMCHTRKDNFNEAMTLLTKADRVAEQELEADHSWKISIKIALAILHEKMRNPDQAKDVMLEGLLMGKRLHLSIAKMGNKDEIGEFINRYPETFPENKFPRNVRASTGSRRQNYGFSGLGRSRQESHKPMSGFGRRGHFQSSEREKALEVIPAETQAKNALNDSEREQTTLNVGKSFIKSYFDSFYDEELVTEETFNLWESSTEEERGKGLAVTASSEFFRWIRYAAEEPGED</sequence>
<dbReference type="Pfam" id="PF24883">
    <property type="entry name" value="NPHP3_N"/>
    <property type="match status" value="1"/>
</dbReference>
<protein>
    <submittedName>
        <fullName evidence="4">Eukaryotic translation initiation factor 4 gamma</fullName>
    </submittedName>
</protein>
<keyword evidence="4" id="KW-0648">Protein biosynthesis</keyword>
<dbReference type="Gene3D" id="3.40.50.300">
    <property type="entry name" value="P-loop containing nucleotide triphosphate hydrolases"/>
    <property type="match status" value="1"/>
</dbReference>
<dbReference type="GO" id="GO:0003743">
    <property type="term" value="F:translation initiation factor activity"/>
    <property type="evidence" value="ECO:0007669"/>
    <property type="project" value="UniProtKB-KW"/>
</dbReference>
<dbReference type="Gene3D" id="1.25.40.180">
    <property type="match status" value="1"/>
</dbReference>
<accession>A0A9W9YUB4</accession>
<feature type="domain" description="Nephrocystin 3-like N-terminal" evidence="3">
    <location>
        <begin position="29"/>
        <end position="131"/>
    </location>
</feature>
<dbReference type="InterPro" id="IPR027417">
    <property type="entry name" value="P-loop_NTPase"/>
</dbReference>
<keyword evidence="5" id="KW-1185">Reference proteome</keyword>
<evidence type="ECO:0000256" key="2">
    <source>
        <dbReference type="SAM" id="MobiDB-lite"/>
    </source>
</evidence>
<proteinExistence type="predicted"/>
<feature type="region of interest" description="Disordered" evidence="2">
    <location>
        <begin position="610"/>
        <end position="639"/>
    </location>
</feature>
<comment type="caution">
    <text evidence="4">The sequence shown here is derived from an EMBL/GenBank/DDBJ whole genome shotgun (WGS) entry which is preliminary data.</text>
</comment>
<dbReference type="EMBL" id="MU826942">
    <property type="protein sequence ID" value="KAJ7369475.1"/>
    <property type="molecule type" value="Genomic_DNA"/>
</dbReference>
<dbReference type="InterPro" id="IPR011990">
    <property type="entry name" value="TPR-like_helical_dom_sf"/>
</dbReference>